<dbReference type="OrthoDB" id="1919336at2759"/>
<reference evidence="2" key="1">
    <citation type="thesis" date="2021" institute="BYU ScholarsArchive" country="Provo, UT, USA">
        <title>Applications of and Algorithms for Genome Assembly and Genomic Analyses with an Emphasis on Marine Teleosts.</title>
        <authorList>
            <person name="Pickett B.D."/>
        </authorList>
    </citation>
    <scope>NUCLEOTIDE SEQUENCE</scope>
    <source>
        <strain evidence="2">HI-2016</strain>
    </source>
</reference>
<feature type="compositionally biased region" description="Basic residues" evidence="1">
    <location>
        <begin position="351"/>
        <end position="362"/>
    </location>
</feature>
<dbReference type="SUPFAM" id="SSF47095">
    <property type="entry name" value="HMG-box"/>
    <property type="match status" value="1"/>
</dbReference>
<sequence length="624" mass="68836">MAPGGTGRDGSRRKRRGQPDCNSSWNARLKEIAAMLPISVPPNGRGLTKKETLVHMLQYLDFLESHIQTLQERLPPHCLPQPCGRGWGGVESNENTQSEPELESETPPCSLKTNRKHGCRRAPLSTEAWEEGQGNCWKLYRNEPSVSDFLIEDQSESLPMWSGRCDWLEPQPAISQGVWPLQDSDSLPSSLDSAFSPSQLFTLSAPPGEAYGEQEWRCPGEGGRCSDCEGQTGSENSSPSSRGAQDSPLIGSWALMLRDRMLDSPVPMGSPPRCNSLLPLLSTSSTAPSLNLSPSLLTSPARGLSHYLLPQGQELQALFEDVWVTPKSITPKLSSVPRTGQPLKATLSCRPSRRQPRAHPHTSHTLPVSLEDDKVSIQLVCAGATRSGHYSAIARLGQSLPPQSDLQPQPAKAESGLEWEVDMGTGGGCVSSQSEGEDCTWTPNQRATPRRRGHGGRRRWVTRRKRQRSRPSLKKKCVNGFIMFCRINRKIYLRLSCEWSVRVGSELLSLGRSHPGTPSTVVTKELAHLWHIMPKQERCVYWSVTTPVPGAPASHLSHTLSHLTCSQPTPAGVLGHSVKARRFSRQQNRNVRSVEEEGEEGVASPLHMLLAHRDLYASASRERY</sequence>
<keyword evidence="3" id="KW-1185">Reference proteome</keyword>
<dbReference type="PANTHER" id="PTHR47658:SF1">
    <property type="entry name" value="MEIOSIS INITIATOR PROTEIN"/>
    <property type="match status" value="1"/>
</dbReference>
<evidence type="ECO:0000313" key="3">
    <source>
        <dbReference type="Proteomes" id="UP000824540"/>
    </source>
</evidence>
<accession>A0A8T2MXX1</accession>
<feature type="region of interest" description="Disordered" evidence="1">
    <location>
        <begin position="333"/>
        <end position="367"/>
    </location>
</feature>
<dbReference type="Gene3D" id="1.10.30.10">
    <property type="entry name" value="High mobility group box domain"/>
    <property type="match status" value="1"/>
</dbReference>
<evidence type="ECO:0000313" key="2">
    <source>
        <dbReference type="EMBL" id="KAG9330508.1"/>
    </source>
</evidence>
<feature type="region of interest" description="Disordered" evidence="1">
    <location>
        <begin position="89"/>
        <end position="116"/>
    </location>
</feature>
<evidence type="ECO:0008006" key="4">
    <source>
        <dbReference type="Google" id="ProtNLM"/>
    </source>
</evidence>
<gene>
    <name evidence="2" type="ORF">JZ751_024190</name>
</gene>
<organism evidence="2 3">
    <name type="scientific">Albula glossodonta</name>
    <name type="common">roundjaw bonefish</name>
    <dbReference type="NCBI Taxonomy" id="121402"/>
    <lineage>
        <taxon>Eukaryota</taxon>
        <taxon>Metazoa</taxon>
        <taxon>Chordata</taxon>
        <taxon>Craniata</taxon>
        <taxon>Vertebrata</taxon>
        <taxon>Euteleostomi</taxon>
        <taxon>Actinopterygii</taxon>
        <taxon>Neopterygii</taxon>
        <taxon>Teleostei</taxon>
        <taxon>Albuliformes</taxon>
        <taxon>Albulidae</taxon>
        <taxon>Albula</taxon>
    </lineage>
</organism>
<feature type="region of interest" description="Disordered" evidence="1">
    <location>
        <begin position="1"/>
        <end position="23"/>
    </location>
</feature>
<dbReference type="InterPro" id="IPR036910">
    <property type="entry name" value="HMG_box_dom_sf"/>
</dbReference>
<dbReference type="PANTHER" id="PTHR47658">
    <property type="entry name" value="HIGH MOBILITY GROUP B PROTEIN 12-RELATED"/>
    <property type="match status" value="1"/>
</dbReference>
<dbReference type="AlphaFoldDB" id="A0A8T2MXX1"/>
<dbReference type="EMBL" id="JAFBMS010000571">
    <property type="protein sequence ID" value="KAG9330508.1"/>
    <property type="molecule type" value="Genomic_DNA"/>
</dbReference>
<proteinExistence type="predicted"/>
<feature type="compositionally biased region" description="Basic residues" evidence="1">
    <location>
        <begin position="448"/>
        <end position="472"/>
    </location>
</feature>
<feature type="region of interest" description="Disordered" evidence="1">
    <location>
        <begin position="431"/>
        <end position="472"/>
    </location>
</feature>
<comment type="caution">
    <text evidence="2">The sequence shown here is derived from an EMBL/GenBank/DDBJ whole genome shotgun (WGS) entry which is preliminary data.</text>
</comment>
<protein>
    <recommendedName>
        <fullName evidence="4">BHLH domain-containing protein</fullName>
    </recommendedName>
</protein>
<feature type="compositionally biased region" description="Polar residues" evidence="1">
    <location>
        <begin position="229"/>
        <end position="244"/>
    </location>
</feature>
<feature type="region of interest" description="Disordered" evidence="1">
    <location>
        <begin position="204"/>
        <end position="247"/>
    </location>
</feature>
<evidence type="ECO:0000256" key="1">
    <source>
        <dbReference type="SAM" id="MobiDB-lite"/>
    </source>
</evidence>
<name>A0A8T2MXX1_9TELE</name>
<dbReference type="Proteomes" id="UP000824540">
    <property type="component" value="Unassembled WGS sequence"/>
</dbReference>